<evidence type="ECO:0000256" key="12">
    <source>
        <dbReference type="RuleBase" id="RU361174"/>
    </source>
</evidence>
<dbReference type="PROSITE" id="PS00591">
    <property type="entry name" value="GH10_1"/>
    <property type="match status" value="1"/>
</dbReference>
<evidence type="ECO:0000256" key="5">
    <source>
        <dbReference type="ARBA" id="ARBA00022525"/>
    </source>
</evidence>
<evidence type="ECO:0000256" key="9">
    <source>
        <dbReference type="ARBA" id="ARBA00023295"/>
    </source>
</evidence>
<evidence type="ECO:0000313" key="16">
    <source>
        <dbReference type="Proteomes" id="UP000567179"/>
    </source>
</evidence>
<comment type="catalytic activity">
    <reaction evidence="1 12">
        <text>Endohydrolysis of (1-&gt;4)-beta-D-xylosidic linkages in xylans.</text>
        <dbReference type="EC" id="3.2.1.8"/>
    </reaction>
</comment>
<dbReference type="PRINTS" id="PR00134">
    <property type="entry name" value="GLHYDRLASE10"/>
</dbReference>
<sequence length="365" mass="41111">MRSSFASIVLLVAIPAVTAQLNHLAWAQKKLYFGTATDNYEFLEDAPYRKKLGDTADFGQITPSNSMKWFATEPTRGNFTFEGGEQVVQLAKKNKQIVRGHTCVWHSQLAPWVEAGNFSKPELTQIIENHCHTKVKHWKNQISVISQSVNRLTSSFFEDAWDVVNEAFNEDGTFRESVFLKTIGPSYIDIAFRAARRADPKTKLYINDYNIDGRGPKSTGMINLVKRLQKDRVPIDGIGVQAHLIVGQLPTDIRENLQDFANLGVDVAITELDIRMPTPPTKESLEQQKKDYETVIKACKAVDRCIGVTIWDWTDKYSWVPGVFTGEGAALPWDEDLKKKPAYQGMVDGWRKPSEPIKPGKPGKP</sequence>
<keyword evidence="5" id="KW-0964">Secreted</keyword>
<evidence type="ECO:0000256" key="8">
    <source>
        <dbReference type="ARBA" id="ARBA00023277"/>
    </source>
</evidence>
<dbReference type="PROSITE" id="PS51760">
    <property type="entry name" value="GH10_2"/>
    <property type="match status" value="1"/>
</dbReference>
<comment type="caution">
    <text evidence="15">The sequence shown here is derived from an EMBL/GenBank/DDBJ whole genome shotgun (WGS) entry which is preliminary data.</text>
</comment>
<accession>A0A8H5BQX9</accession>
<comment type="pathway">
    <text evidence="3">Glycan degradation; xylan degradation.</text>
</comment>
<keyword evidence="13" id="KW-0732">Signal</keyword>
<reference evidence="15 16" key="1">
    <citation type="journal article" date="2020" name="ISME J.">
        <title>Uncovering the hidden diversity of litter-decomposition mechanisms in mushroom-forming fungi.</title>
        <authorList>
            <person name="Floudas D."/>
            <person name="Bentzer J."/>
            <person name="Ahren D."/>
            <person name="Johansson T."/>
            <person name="Persson P."/>
            <person name="Tunlid A."/>
        </authorList>
    </citation>
    <scope>NUCLEOTIDE SEQUENCE [LARGE SCALE GENOMIC DNA]</scope>
    <source>
        <strain evidence="15 16">CBS 101986</strain>
    </source>
</reference>
<evidence type="ECO:0000256" key="11">
    <source>
        <dbReference type="PROSITE-ProRule" id="PRU10061"/>
    </source>
</evidence>
<dbReference type="GO" id="GO:0045493">
    <property type="term" value="P:xylan catabolic process"/>
    <property type="evidence" value="ECO:0007669"/>
    <property type="project" value="UniProtKB-KW"/>
</dbReference>
<dbReference type="EC" id="3.2.1.8" evidence="12"/>
<dbReference type="AlphaFoldDB" id="A0A8H5BQX9"/>
<evidence type="ECO:0000256" key="3">
    <source>
        <dbReference type="ARBA" id="ARBA00004851"/>
    </source>
</evidence>
<evidence type="ECO:0000256" key="1">
    <source>
        <dbReference type="ARBA" id="ARBA00000681"/>
    </source>
</evidence>
<keyword evidence="9 12" id="KW-0326">Glycosidase</keyword>
<dbReference type="PANTHER" id="PTHR31490:SF35">
    <property type="entry name" value="ENDO-1,4-BETA-XYLANASE"/>
    <property type="match status" value="1"/>
</dbReference>
<protein>
    <recommendedName>
        <fullName evidence="12">Beta-xylanase</fullName>
        <ecNumber evidence="12">3.2.1.8</ecNumber>
    </recommendedName>
</protein>
<gene>
    <name evidence="15" type="ORF">D9619_004112</name>
</gene>
<evidence type="ECO:0000256" key="2">
    <source>
        <dbReference type="ARBA" id="ARBA00004613"/>
    </source>
</evidence>
<dbReference type="InterPro" id="IPR031158">
    <property type="entry name" value="GH10_AS"/>
</dbReference>
<keyword evidence="8 12" id="KW-0119">Carbohydrate metabolism</keyword>
<keyword evidence="10 12" id="KW-0624">Polysaccharide degradation</keyword>
<comment type="similarity">
    <text evidence="4 12">Belongs to the glycosyl hydrolase 10 (cellulase F) family.</text>
</comment>
<dbReference type="OrthoDB" id="3055998at2759"/>
<dbReference type="Pfam" id="PF00331">
    <property type="entry name" value="Glyco_hydro_10"/>
    <property type="match status" value="1"/>
</dbReference>
<keyword evidence="16" id="KW-1185">Reference proteome</keyword>
<dbReference type="InterPro" id="IPR001000">
    <property type="entry name" value="GH10_dom"/>
</dbReference>
<dbReference type="GO" id="GO:0031176">
    <property type="term" value="F:endo-1,4-beta-xylanase activity"/>
    <property type="evidence" value="ECO:0007669"/>
    <property type="project" value="UniProtKB-EC"/>
</dbReference>
<evidence type="ECO:0000256" key="7">
    <source>
        <dbReference type="ARBA" id="ARBA00022801"/>
    </source>
</evidence>
<organism evidence="15 16">
    <name type="scientific">Psilocybe cf. subviscida</name>
    <dbReference type="NCBI Taxonomy" id="2480587"/>
    <lineage>
        <taxon>Eukaryota</taxon>
        <taxon>Fungi</taxon>
        <taxon>Dikarya</taxon>
        <taxon>Basidiomycota</taxon>
        <taxon>Agaricomycotina</taxon>
        <taxon>Agaricomycetes</taxon>
        <taxon>Agaricomycetidae</taxon>
        <taxon>Agaricales</taxon>
        <taxon>Agaricineae</taxon>
        <taxon>Strophariaceae</taxon>
        <taxon>Psilocybe</taxon>
    </lineage>
</organism>
<evidence type="ECO:0000313" key="15">
    <source>
        <dbReference type="EMBL" id="KAF5327594.1"/>
    </source>
</evidence>
<dbReference type="InterPro" id="IPR017853">
    <property type="entry name" value="GH"/>
</dbReference>
<keyword evidence="7 12" id="KW-0378">Hydrolase</keyword>
<dbReference type="SMART" id="SM00633">
    <property type="entry name" value="Glyco_10"/>
    <property type="match status" value="1"/>
</dbReference>
<evidence type="ECO:0000256" key="10">
    <source>
        <dbReference type="ARBA" id="ARBA00023326"/>
    </source>
</evidence>
<feature type="signal peptide" evidence="13">
    <location>
        <begin position="1"/>
        <end position="19"/>
    </location>
</feature>
<dbReference type="InterPro" id="IPR044846">
    <property type="entry name" value="GH10"/>
</dbReference>
<dbReference type="Gene3D" id="3.20.20.80">
    <property type="entry name" value="Glycosidases"/>
    <property type="match status" value="1"/>
</dbReference>
<feature type="domain" description="GH10" evidence="14">
    <location>
        <begin position="18"/>
        <end position="349"/>
    </location>
</feature>
<evidence type="ECO:0000256" key="6">
    <source>
        <dbReference type="ARBA" id="ARBA00022651"/>
    </source>
</evidence>
<dbReference type="Proteomes" id="UP000567179">
    <property type="component" value="Unassembled WGS sequence"/>
</dbReference>
<dbReference type="EMBL" id="JAACJJ010000014">
    <property type="protein sequence ID" value="KAF5327594.1"/>
    <property type="molecule type" value="Genomic_DNA"/>
</dbReference>
<evidence type="ECO:0000256" key="13">
    <source>
        <dbReference type="SAM" id="SignalP"/>
    </source>
</evidence>
<proteinExistence type="inferred from homology"/>
<dbReference type="GO" id="GO:0005576">
    <property type="term" value="C:extracellular region"/>
    <property type="evidence" value="ECO:0007669"/>
    <property type="project" value="UniProtKB-SubCell"/>
</dbReference>
<evidence type="ECO:0000259" key="14">
    <source>
        <dbReference type="PROSITE" id="PS51760"/>
    </source>
</evidence>
<name>A0A8H5BQX9_9AGAR</name>
<comment type="subcellular location">
    <subcellularLocation>
        <location evidence="2">Secreted</location>
    </subcellularLocation>
</comment>
<keyword evidence="6" id="KW-0858">Xylan degradation</keyword>
<feature type="chain" id="PRO_5034873054" description="Beta-xylanase" evidence="13">
    <location>
        <begin position="20"/>
        <end position="365"/>
    </location>
</feature>
<feature type="active site" description="Nucleophile" evidence="11">
    <location>
        <position position="271"/>
    </location>
</feature>
<dbReference type="PANTHER" id="PTHR31490">
    <property type="entry name" value="GLYCOSYL HYDROLASE"/>
    <property type="match status" value="1"/>
</dbReference>
<dbReference type="SUPFAM" id="SSF51445">
    <property type="entry name" value="(Trans)glycosidases"/>
    <property type="match status" value="1"/>
</dbReference>
<evidence type="ECO:0000256" key="4">
    <source>
        <dbReference type="ARBA" id="ARBA00007495"/>
    </source>
</evidence>